<reference evidence="1 2" key="1">
    <citation type="submission" date="2013-09" db="EMBL/GenBank/DDBJ databases">
        <title>Corchorus capsularis genome sequencing.</title>
        <authorList>
            <person name="Alam M."/>
            <person name="Haque M.S."/>
            <person name="Islam M.S."/>
            <person name="Emdad E.M."/>
            <person name="Islam M.M."/>
            <person name="Ahmed B."/>
            <person name="Halim A."/>
            <person name="Hossen Q.M.M."/>
            <person name="Hossain M.Z."/>
            <person name="Ahmed R."/>
            <person name="Khan M.M."/>
            <person name="Islam R."/>
            <person name="Rashid M.M."/>
            <person name="Khan S.A."/>
            <person name="Rahman M.S."/>
            <person name="Alam M."/>
        </authorList>
    </citation>
    <scope>NUCLEOTIDE SEQUENCE [LARGE SCALE GENOMIC DNA]</scope>
    <source>
        <strain evidence="2">cv. CVL-1</strain>
        <tissue evidence="1">Whole seedling</tissue>
    </source>
</reference>
<dbReference type="OrthoDB" id="5792673at2759"/>
<dbReference type="GO" id="GO:0003690">
    <property type="term" value="F:double-stranded DNA binding"/>
    <property type="evidence" value="ECO:0007669"/>
    <property type="project" value="TreeGrafter"/>
</dbReference>
<dbReference type="STRING" id="210143.A0A1R3GB36"/>
<evidence type="ECO:0000313" key="1">
    <source>
        <dbReference type="EMBL" id="OMO55220.1"/>
    </source>
</evidence>
<dbReference type="EMBL" id="AWWV01014744">
    <property type="protein sequence ID" value="OMO55220.1"/>
    <property type="molecule type" value="Genomic_DNA"/>
</dbReference>
<dbReference type="Proteomes" id="UP000188268">
    <property type="component" value="Unassembled WGS sequence"/>
</dbReference>
<accession>A0A1R3GB36</accession>
<comment type="caution">
    <text evidence="1">The sequence shown here is derived from an EMBL/GenBank/DDBJ whole genome shotgun (WGS) entry which is preliminary data.</text>
</comment>
<evidence type="ECO:0000313" key="2">
    <source>
        <dbReference type="Proteomes" id="UP000188268"/>
    </source>
</evidence>
<dbReference type="PANTHER" id="PTHR45660:SF94">
    <property type="entry name" value="HISTONE-LYSINE N-METHYLTRANSFERASE, H3 LYSINE-9 SPECIFIC SUVH4"/>
    <property type="match status" value="1"/>
</dbReference>
<dbReference type="GO" id="GO:0042054">
    <property type="term" value="F:histone methyltransferase activity"/>
    <property type="evidence" value="ECO:0007669"/>
    <property type="project" value="TreeGrafter"/>
</dbReference>
<name>A0A1R3GB36_COCAP</name>
<proteinExistence type="predicted"/>
<dbReference type="PANTHER" id="PTHR45660">
    <property type="entry name" value="HISTONE-LYSINE N-METHYLTRANSFERASE SETMAR"/>
    <property type="match status" value="1"/>
</dbReference>
<dbReference type="SUPFAM" id="SSF82199">
    <property type="entry name" value="SET domain"/>
    <property type="match status" value="1"/>
</dbReference>
<dbReference type="InterPro" id="IPR051357">
    <property type="entry name" value="H3K9_HMTase_SUVAR3-9"/>
</dbReference>
<dbReference type="InterPro" id="IPR046341">
    <property type="entry name" value="SET_dom_sf"/>
</dbReference>
<organism evidence="1 2">
    <name type="scientific">Corchorus capsularis</name>
    <name type="common">Jute</name>
    <dbReference type="NCBI Taxonomy" id="210143"/>
    <lineage>
        <taxon>Eukaryota</taxon>
        <taxon>Viridiplantae</taxon>
        <taxon>Streptophyta</taxon>
        <taxon>Embryophyta</taxon>
        <taxon>Tracheophyta</taxon>
        <taxon>Spermatophyta</taxon>
        <taxon>Magnoliopsida</taxon>
        <taxon>eudicotyledons</taxon>
        <taxon>Gunneridae</taxon>
        <taxon>Pentapetalae</taxon>
        <taxon>rosids</taxon>
        <taxon>malvids</taxon>
        <taxon>Malvales</taxon>
        <taxon>Malvaceae</taxon>
        <taxon>Grewioideae</taxon>
        <taxon>Apeibeae</taxon>
        <taxon>Corchorus</taxon>
    </lineage>
</organism>
<keyword evidence="2" id="KW-1185">Reference proteome</keyword>
<dbReference type="Gene3D" id="2.170.270.10">
    <property type="entry name" value="SET domain"/>
    <property type="match status" value="1"/>
</dbReference>
<feature type="non-terminal residue" evidence="1">
    <location>
        <position position="1"/>
    </location>
</feature>
<dbReference type="Gramene" id="OMO55220">
    <property type="protein sequence ID" value="OMO55220"/>
    <property type="gene ID" value="CCACVL1_27348"/>
</dbReference>
<gene>
    <name evidence="1" type="ORF">CCACVL1_27348</name>
</gene>
<sequence length="57" mass="6600">GIQYGQLFRYKGLSRFPNHSRDPNLFVQCILSSHRDIRLARIVLFASDNIPPMQNPT</sequence>
<protein>
    <submittedName>
        <fullName evidence="1">Uncharacterized protein</fullName>
    </submittedName>
</protein>
<dbReference type="AlphaFoldDB" id="A0A1R3GB36"/>